<dbReference type="SUPFAM" id="SSF46689">
    <property type="entry name" value="Homeodomain-like"/>
    <property type="match status" value="1"/>
</dbReference>
<dbReference type="InterPro" id="IPR009057">
    <property type="entry name" value="Homeodomain-like_sf"/>
</dbReference>
<dbReference type="InterPro" id="IPR041583">
    <property type="entry name" value="TetR_C_31"/>
</dbReference>
<evidence type="ECO:0000313" key="2">
    <source>
        <dbReference type="EMBL" id="TDE45729.1"/>
    </source>
</evidence>
<dbReference type="RefSeq" id="WP_132632885.1">
    <property type="nucleotide sequence ID" value="NZ_SMLD01000066.1"/>
</dbReference>
<evidence type="ECO:0000313" key="3">
    <source>
        <dbReference type="Proteomes" id="UP000295136"/>
    </source>
</evidence>
<keyword evidence="3" id="KW-1185">Reference proteome</keyword>
<comment type="caution">
    <text evidence="2">The sequence shown here is derived from an EMBL/GenBank/DDBJ whole genome shotgun (WGS) entry which is preliminary data.</text>
</comment>
<dbReference type="Gene3D" id="1.10.357.10">
    <property type="entry name" value="Tetracycline Repressor, domain 2"/>
    <property type="match status" value="1"/>
</dbReference>
<gene>
    <name evidence="2" type="ORF">E1295_24090</name>
</gene>
<proteinExistence type="predicted"/>
<reference evidence="2 3" key="1">
    <citation type="submission" date="2019-03" db="EMBL/GenBank/DDBJ databases">
        <title>Draft genome sequences of novel Actinobacteria.</title>
        <authorList>
            <person name="Sahin N."/>
            <person name="Ay H."/>
            <person name="Saygin H."/>
        </authorList>
    </citation>
    <scope>NUCLEOTIDE SEQUENCE [LARGE SCALE GENOMIC DNA]</scope>
    <source>
        <strain evidence="2 3">6K102</strain>
    </source>
</reference>
<dbReference type="AlphaFoldDB" id="A0A4R5FB02"/>
<name>A0A4R5FB02_9ACTN</name>
<dbReference type="Proteomes" id="UP000295136">
    <property type="component" value="Unassembled WGS sequence"/>
</dbReference>
<accession>A0A4R5FB02</accession>
<dbReference type="EMBL" id="SMLD01000066">
    <property type="protein sequence ID" value="TDE45729.1"/>
    <property type="molecule type" value="Genomic_DNA"/>
</dbReference>
<dbReference type="Pfam" id="PF17940">
    <property type="entry name" value="TetR_C_31"/>
    <property type="match status" value="1"/>
</dbReference>
<feature type="domain" description="Tetracyclin repressor-like C-terminal group 31" evidence="1">
    <location>
        <begin position="76"/>
        <end position="169"/>
    </location>
</feature>
<sequence>MRTRAQRAADAAIDVIAEHGMRALTHRAADARAALPPGSTSSCFRTRHALLDAVLRRMLELDEASLTRLPPSAWSSREQVAATLTGLLEHWLGPARTRTRARMELYLDATAGALLRTELDAAAERFLHMATDGLRAAGVPDPGNAARMLVAQLDGVLFAALARPSPATKGGTEGGTWLRYAAETIVRGIPPATHEQEPGRE</sequence>
<evidence type="ECO:0000259" key="1">
    <source>
        <dbReference type="Pfam" id="PF17940"/>
    </source>
</evidence>
<protein>
    <recommendedName>
        <fullName evidence="1">Tetracyclin repressor-like C-terminal group 31 domain-containing protein</fullName>
    </recommendedName>
</protein>
<organism evidence="2 3">
    <name type="scientific">Nonomuraea mesophila</name>
    <dbReference type="NCBI Taxonomy" id="2530382"/>
    <lineage>
        <taxon>Bacteria</taxon>
        <taxon>Bacillati</taxon>
        <taxon>Actinomycetota</taxon>
        <taxon>Actinomycetes</taxon>
        <taxon>Streptosporangiales</taxon>
        <taxon>Streptosporangiaceae</taxon>
        <taxon>Nonomuraea</taxon>
    </lineage>
</organism>